<reference evidence="2" key="1">
    <citation type="submission" date="2023-04" db="EMBL/GenBank/DDBJ databases">
        <authorList>
            <person name="Vijverberg K."/>
            <person name="Xiong W."/>
            <person name="Schranz E."/>
        </authorList>
    </citation>
    <scope>NUCLEOTIDE SEQUENCE</scope>
</reference>
<evidence type="ECO:0000313" key="3">
    <source>
        <dbReference type="Proteomes" id="UP001177003"/>
    </source>
</evidence>
<proteinExistence type="predicted"/>
<gene>
    <name evidence="2" type="ORF">LSALG_LOCUS21067</name>
    <name evidence="1" type="ORF">LSALG_LOCUS475</name>
</gene>
<keyword evidence="3" id="KW-1185">Reference proteome</keyword>
<evidence type="ECO:0000313" key="1">
    <source>
        <dbReference type="EMBL" id="CAI9259591.1"/>
    </source>
</evidence>
<protein>
    <submittedName>
        <fullName evidence="2">Uncharacterized protein</fullName>
    </submittedName>
</protein>
<dbReference type="AlphaFoldDB" id="A0AA35YWE1"/>
<sequence>MFETSAIDNFTSLPPFDSTIPTSLHASTISPTYSNIMDQPITSLFPSQSTEGPKSVPNDNTEEDDIIITFANIKFHQEEENIPDHMLMFAKQFKILNRTLKSLLQRQADVGIFHSGSEIEFNVMLKSQELCLKSLMEQIFSKTKKCLKQQSDLCVHEEDVNLKIEEIRSEMVKEVVNLDHNYSTLNMKVDIVPVAFTKVVKLRNSLSTKFEAKSTSNSLSFAKLEKLLGDLKDLLLKLGYSQ</sequence>
<dbReference type="EMBL" id="OX465080">
    <property type="protein sequence ID" value="CAI9281369.1"/>
    <property type="molecule type" value="Genomic_DNA"/>
</dbReference>
<dbReference type="EMBL" id="OX465086">
    <property type="protein sequence ID" value="CAI9259591.1"/>
    <property type="molecule type" value="Genomic_DNA"/>
</dbReference>
<evidence type="ECO:0000313" key="2">
    <source>
        <dbReference type="EMBL" id="CAI9281369.1"/>
    </source>
</evidence>
<name>A0AA35YWE1_LACSI</name>
<accession>A0AA35YWE1</accession>
<organism evidence="2 3">
    <name type="scientific">Lactuca saligna</name>
    <name type="common">Willowleaf lettuce</name>
    <dbReference type="NCBI Taxonomy" id="75948"/>
    <lineage>
        <taxon>Eukaryota</taxon>
        <taxon>Viridiplantae</taxon>
        <taxon>Streptophyta</taxon>
        <taxon>Embryophyta</taxon>
        <taxon>Tracheophyta</taxon>
        <taxon>Spermatophyta</taxon>
        <taxon>Magnoliopsida</taxon>
        <taxon>eudicotyledons</taxon>
        <taxon>Gunneridae</taxon>
        <taxon>Pentapetalae</taxon>
        <taxon>asterids</taxon>
        <taxon>campanulids</taxon>
        <taxon>Asterales</taxon>
        <taxon>Asteraceae</taxon>
        <taxon>Cichorioideae</taxon>
        <taxon>Cichorieae</taxon>
        <taxon>Lactucinae</taxon>
        <taxon>Lactuca</taxon>
    </lineage>
</organism>
<dbReference type="Proteomes" id="UP001177003">
    <property type="component" value="Chromosome 0"/>
</dbReference>
<dbReference type="Proteomes" id="UP001177003">
    <property type="component" value="Chromosome 4"/>
</dbReference>